<accession>A0AAV8UEC9</accession>
<evidence type="ECO:0000256" key="1">
    <source>
        <dbReference type="RuleBase" id="RU363019"/>
    </source>
</evidence>
<organism evidence="4 5">
    <name type="scientific">Rhodosorus marinus</name>
    <dbReference type="NCBI Taxonomy" id="101924"/>
    <lineage>
        <taxon>Eukaryota</taxon>
        <taxon>Rhodophyta</taxon>
        <taxon>Stylonematophyceae</taxon>
        <taxon>Stylonematales</taxon>
        <taxon>Stylonemataceae</taxon>
        <taxon>Rhodosorus</taxon>
    </lineage>
</organism>
<keyword evidence="5" id="KW-1185">Reference proteome</keyword>
<evidence type="ECO:0000313" key="4">
    <source>
        <dbReference type="EMBL" id="KAJ8900850.1"/>
    </source>
</evidence>
<dbReference type="GO" id="GO:0006457">
    <property type="term" value="P:protein folding"/>
    <property type="evidence" value="ECO:0007669"/>
    <property type="project" value="TreeGrafter"/>
</dbReference>
<keyword evidence="2" id="KW-0472">Membrane</keyword>
<dbReference type="GO" id="GO:0005737">
    <property type="term" value="C:cytoplasm"/>
    <property type="evidence" value="ECO:0007669"/>
    <property type="project" value="TreeGrafter"/>
</dbReference>
<name>A0AAV8UEC9_9RHOD</name>
<dbReference type="SUPFAM" id="SSF50891">
    <property type="entry name" value="Cyclophilin-like"/>
    <property type="match status" value="1"/>
</dbReference>
<dbReference type="PANTHER" id="PTHR11071">
    <property type="entry name" value="PEPTIDYL-PROLYL CIS-TRANS ISOMERASE"/>
    <property type="match status" value="1"/>
</dbReference>
<feature type="domain" description="PPIase cyclophilin-type" evidence="3">
    <location>
        <begin position="81"/>
        <end position="243"/>
    </location>
</feature>
<dbReference type="PROSITE" id="PS51257">
    <property type="entry name" value="PROKAR_LIPOPROTEIN"/>
    <property type="match status" value="1"/>
</dbReference>
<keyword evidence="2" id="KW-0812">Transmembrane</keyword>
<dbReference type="PROSITE" id="PS50072">
    <property type="entry name" value="CSA_PPIASE_2"/>
    <property type="match status" value="1"/>
</dbReference>
<reference evidence="4 5" key="1">
    <citation type="journal article" date="2023" name="Nat. Commun.">
        <title>Origin of minicircular mitochondrial genomes in red algae.</title>
        <authorList>
            <person name="Lee Y."/>
            <person name="Cho C.H."/>
            <person name="Lee Y.M."/>
            <person name="Park S.I."/>
            <person name="Yang J.H."/>
            <person name="West J.A."/>
            <person name="Bhattacharya D."/>
            <person name="Yoon H.S."/>
        </authorList>
    </citation>
    <scope>NUCLEOTIDE SEQUENCE [LARGE SCALE GENOMIC DNA]</scope>
    <source>
        <strain evidence="4 5">CCMP1338</strain>
        <tissue evidence="4">Whole cell</tissue>
    </source>
</reference>
<dbReference type="GO" id="GO:0016018">
    <property type="term" value="F:cyclosporin A binding"/>
    <property type="evidence" value="ECO:0007669"/>
    <property type="project" value="TreeGrafter"/>
</dbReference>
<protein>
    <recommendedName>
        <fullName evidence="1">Peptidyl-prolyl cis-trans isomerase</fullName>
        <shortName evidence="1">PPIase</shortName>
        <ecNumber evidence="1">5.2.1.8</ecNumber>
    </recommendedName>
</protein>
<evidence type="ECO:0000259" key="3">
    <source>
        <dbReference type="PROSITE" id="PS50072"/>
    </source>
</evidence>
<proteinExistence type="inferred from homology"/>
<keyword evidence="1" id="KW-0413">Isomerase</keyword>
<dbReference type="PRINTS" id="PR00153">
    <property type="entry name" value="CSAPPISMRASE"/>
</dbReference>
<keyword evidence="2" id="KW-1133">Transmembrane helix</keyword>
<dbReference type="Gene3D" id="2.40.100.10">
    <property type="entry name" value="Cyclophilin-like"/>
    <property type="match status" value="1"/>
</dbReference>
<keyword evidence="1" id="KW-0697">Rotamase</keyword>
<comment type="catalytic activity">
    <reaction evidence="1">
        <text>[protein]-peptidylproline (omega=180) = [protein]-peptidylproline (omega=0)</text>
        <dbReference type="Rhea" id="RHEA:16237"/>
        <dbReference type="Rhea" id="RHEA-COMP:10747"/>
        <dbReference type="Rhea" id="RHEA-COMP:10748"/>
        <dbReference type="ChEBI" id="CHEBI:83833"/>
        <dbReference type="ChEBI" id="CHEBI:83834"/>
        <dbReference type="EC" id="5.2.1.8"/>
    </reaction>
</comment>
<dbReference type="Proteomes" id="UP001157974">
    <property type="component" value="Unassembled WGS sequence"/>
</dbReference>
<dbReference type="EMBL" id="JAMWBK010000013">
    <property type="protein sequence ID" value="KAJ8900850.1"/>
    <property type="molecule type" value="Genomic_DNA"/>
</dbReference>
<dbReference type="PANTHER" id="PTHR11071:SF561">
    <property type="entry name" value="PEPTIDYL-PROLYL CIS-TRANS ISOMERASE D-RELATED"/>
    <property type="match status" value="1"/>
</dbReference>
<dbReference type="InterPro" id="IPR029000">
    <property type="entry name" value="Cyclophilin-like_dom_sf"/>
</dbReference>
<comment type="caution">
    <text evidence="4">The sequence shown here is derived from an EMBL/GenBank/DDBJ whole genome shotgun (WGS) entry which is preliminary data.</text>
</comment>
<dbReference type="InterPro" id="IPR002130">
    <property type="entry name" value="Cyclophilin-type_PPIase_dom"/>
</dbReference>
<evidence type="ECO:0000313" key="5">
    <source>
        <dbReference type="Proteomes" id="UP001157974"/>
    </source>
</evidence>
<comment type="similarity">
    <text evidence="1">Belongs to the cyclophilin-type PPIase family.</text>
</comment>
<gene>
    <name evidence="4" type="ORF">NDN08_000149</name>
</gene>
<comment type="function">
    <text evidence="1">PPIases accelerate the folding of proteins. It catalyzes the cis-trans isomerization of proline imidic peptide bonds in oligopeptides.</text>
</comment>
<dbReference type="GO" id="GO:0003755">
    <property type="term" value="F:peptidyl-prolyl cis-trans isomerase activity"/>
    <property type="evidence" value="ECO:0007669"/>
    <property type="project" value="UniProtKB-UniRule"/>
</dbReference>
<dbReference type="AlphaFoldDB" id="A0AAV8UEC9"/>
<dbReference type="EC" id="5.2.1.8" evidence="1"/>
<dbReference type="Pfam" id="PF00160">
    <property type="entry name" value="Pro_isomerase"/>
    <property type="match status" value="1"/>
</dbReference>
<sequence>MELRNQIGRLLKKQRVRQTVAGSVLAFVLACIGLLTILPTLFSETPRGTEKLSTPTRKCVQMMDDPTLKWDTPVCITNTVWMDIKADDELLGRLEVGLFGEVVPLSAENFLQFVKCPFGPKRCLRKDGFHRLVKNFVIQGGHSATGHSFINNSTFREERSADHHSFISHGRKGLLAWAEYPIGSQFYVTLCCEGKGPQYLDGNHVVFGTLLGRASYDTLDKMKDLDVEKEKPVKTVVVDDVGILA</sequence>
<feature type="transmembrane region" description="Helical" evidence="2">
    <location>
        <begin position="20"/>
        <end position="42"/>
    </location>
</feature>
<evidence type="ECO:0000256" key="2">
    <source>
        <dbReference type="SAM" id="Phobius"/>
    </source>
</evidence>